<dbReference type="PANTHER" id="PTHR23402">
    <property type="entry name" value="PROTEASE FAMILY C15 PYROGLUTAMYL-PEPTIDASE I-RELATED"/>
    <property type="match status" value="1"/>
</dbReference>
<dbReference type="GO" id="GO:0005829">
    <property type="term" value="C:cytosol"/>
    <property type="evidence" value="ECO:0007669"/>
    <property type="project" value="InterPro"/>
</dbReference>
<name>A0A8J9ZGE4_BRALA</name>
<dbReference type="EMBL" id="OV696687">
    <property type="protein sequence ID" value="CAH1254173.1"/>
    <property type="molecule type" value="Genomic_DNA"/>
</dbReference>
<reference evidence="6" key="1">
    <citation type="submission" date="2022-01" db="EMBL/GenBank/DDBJ databases">
        <authorList>
            <person name="Braso-Vives M."/>
        </authorList>
    </citation>
    <scope>NUCLEOTIDE SEQUENCE</scope>
</reference>
<dbReference type="PIRSF" id="PIRSF015592">
    <property type="entry name" value="Prld-crbxl_pptds"/>
    <property type="match status" value="1"/>
</dbReference>
<dbReference type="InterPro" id="IPR036440">
    <property type="entry name" value="Peptidase_C15-like_sf"/>
</dbReference>
<dbReference type="GO" id="GO:0006508">
    <property type="term" value="P:proteolysis"/>
    <property type="evidence" value="ECO:0007669"/>
    <property type="project" value="UniProtKB-KW"/>
</dbReference>
<dbReference type="SUPFAM" id="SSF53182">
    <property type="entry name" value="Pyrrolidone carboxyl peptidase (pyroglutamate aminopeptidase)"/>
    <property type="match status" value="1"/>
</dbReference>
<keyword evidence="5" id="KW-0788">Thiol protease</keyword>
<dbReference type="PRINTS" id="PR00706">
    <property type="entry name" value="PYROGLUPTASE"/>
</dbReference>
<dbReference type="Proteomes" id="UP000838412">
    <property type="component" value="Chromosome 2"/>
</dbReference>
<proteinExistence type="inferred from homology"/>
<evidence type="ECO:0000256" key="2">
    <source>
        <dbReference type="ARBA" id="ARBA00022490"/>
    </source>
</evidence>
<evidence type="ECO:0000256" key="3">
    <source>
        <dbReference type="ARBA" id="ARBA00022670"/>
    </source>
</evidence>
<dbReference type="OrthoDB" id="407146at2759"/>
<dbReference type="InterPro" id="IPR000816">
    <property type="entry name" value="Peptidase_C15"/>
</dbReference>
<accession>A0A8J9ZGE4</accession>
<dbReference type="FunFam" id="3.40.630.20:FF:000008">
    <property type="entry name" value="Pyroglutamyl-peptidase 1"/>
    <property type="match status" value="1"/>
</dbReference>
<evidence type="ECO:0000256" key="1">
    <source>
        <dbReference type="ARBA" id="ARBA00006641"/>
    </source>
</evidence>
<evidence type="ECO:0000313" key="6">
    <source>
        <dbReference type="EMBL" id="CAH1254173.1"/>
    </source>
</evidence>
<comment type="similarity">
    <text evidence="1">Belongs to the peptidase C15 family.</text>
</comment>
<dbReference type="AlphaFoldDB" id="A0A8J9ZGE4"/>
<keyword evidence="7" id="KW-1185">Reference proteome</keyword>
<evidence type="ECO:0000313" key="7">
    <source>
        <dbReference type="Proteomes" id="UP000838412"/>
    </source>
</evidence>
<dbReference type="CDD" id="cd00501">
    <property type="entry name" value="Peptidase_C15"/>
    <property type="match status" value="1"/>
</dbReference>
<keyword evidence="2" id="KW-0963">Cytoplasm</keyword>
<evidence type="ECO:0000256" key="5">
    <source>
        <dbReference type="ARBA" id="ARBA00022807"/>
    </source>
</evidence>
<dbReference type="Pfam" id="PF01470">
    <property type="entry name" value="Peptidase_C15"/>
    <property type="match status" value="1"/>
</dbReference>
<dbReference type="PANTHER" id="PTHR23402:SF1">
    <property type="entry name" value="PYROGLUTAMYL-PEPTIDASE I"/>
    <property type="match status" value="1"/>
</dbReference>
<sequence>MLPIVFVTGFGPFGDHEVNASWVSVQEMAKMGLGEDVDLRVEELPVEYKAVKQTVPTIWKKYKPKLMVHVGVSGLARNITLEQVAHNSGYERLDVQCKCPDSKSCVDDGDDTLVSLLDMEDICTRVNQTDTEGTPVVASYDAGRYLCDFSYYTSLHCGSGNAAFIHVPPLDKPFSAQVLGSTLREIILTMLKFLKEKEHGEVVDHSLQNHC</sequence>
<evidence type="ECO:0000256" key="4">
    <source>
        <dbReference type="ARBA" id="ARBA00022801"/>
    </source>
</evidence>
<keyword evidence="4" id="KW-0378">Hydrolase</keyword>
<keyword evidence="3" id="KW-0645">Protease</keyword>
<dbReference type="Gene3D" id="3.40.630.20">
    <property type="entry name" value="Peptidase C15, pyroglutamyl peptidase I-like"/>
    <property type="match status" value="1"/>
</dbReference>
<dbReference type="InterPro" id="IPR016125">
    <property type="entry name" value="Peptidase_C15-like"/>
</dbReference>
<protein>
    <submittedName>
        <fullName evidence="6">PGPEP1 protein</fullName>
    </submittedName>
</protein>
<gene>
    <name evidence="6" type="primary">PGPEP1</name>
    <name evidence="6" type="ORF">BLAG_LOCUS13687</name>
</gene>
<organism evidence="6 7">
    <name type="scientific">Branchiostoma lanceolatum</name>
    <name type="common">Common lancelet</name>
    <name type="synonym">Amphioxus lanceolatum</name>
    <dbReference type="NCBI Taxonomy" id="7740"/>
    <lineage>
        <taxon>Eukaryota</taxon>
        <taxon>Metazoa</taxon>
        <taxon>Chordata</taxon>
        <taxon>Cephalochordata</taxon>
        <taxon>Leptocardii</taxon>
        <taxon>Amphioxiformes</taxon>
        <taxon>Branchiostomatidae</taxon>
        <taxon>Branchiostoma</taxon>
    </lineage>
</organism>
<dbReference type="GO" id="GO:0016920">
    <property type="term" value="F:pyroglutamyl-peptidase activity"/>
    <property type="evidence" value="ECO:0007669"/>
    <property type="project" value="InterPro"/>
</dbReference>